<keyword evidence="21" id="KW-1185">Reference proteome</keyword>
<keyword evidence="5" id="KW-0378">Hydrolase</keyword>
<comment type="function">
    <text evidence="12">Regulates transcription in association with TATA binding protein (TBP). Removes TBP from the TATA box via its C-terminal ATPase activity. Both transcription activation and repression require its ATPase activity. Part of the NCT transcriptional regulatory complex that acts as a key regulator of ergosterol biosynthesis and the azole exporter cdr1B. The NCT complex binds the promoters of genes linked to azole susceptibility, and especially represses the expression of cdr1B transporter.</text>
</comment>
<feature type="compositionally biased region" description="Polar residues" evidence="17">
    <location>
        <begin position="2376"/>
        <end position="2405"/>
    </location>
</feature>
<evidence type="ECO:0000256" key="15">
    <source>
        <dbReference type="ARBA" id="ARBA00081280"/>
    </source>
</evidence>
<evidence type="ECO:0000259" key="18">
    <source>
        <dbReference type="PROSITE" id="PS51192"/>
    </source>
</evidence>
<dbReference type="InterPro" id="IPR011989">
    <property type="entry name" value="ARM-like"/>
</dbReference>
<dbReference type="PANTHER" id="PTHR36498">
    <property type="entry name" value="TATA-BINDING PROTEIN-ASSOCIATED FACTOR 172"/>
    <property type="match status" value="1"/>
</dbReference>
<comment type="subcellular location">
    <subcellularLocation>
        <location evidence="1">Nucleus</location>
    </subcellularLocation>
</comment>
<feature type="compositionally biased region" description="Low complexity" evidence="17">
    <location>
        <begin position="2049"/>
        <end position="2061"/>
    </location>
</feature>
<dbReference type="GO" id="GO:0017025">
    <property type="term" value="F:TBP-class protein binding"/>
    <property type="evidence" value="ECO:0007669"/>
    <property type="project" value="InterPro"/>
</dbReference>
<feature type="region of interest" description="Disordered" evidence="17">
    <location>
        <begin position="2262"/>
        <end position="2321"/>
    </location>
</feature>
<dbReference type="PANTHER" id="PTHR36498:SF1">
    <property type="entry name" value="TATA-BINDING PROTEIN-ASSOCIATED FACTOR 172"/>
    <property type="match status" value="1"/>
</dbReference>
<comment type="subunit">
    <text evidence="13">Forms the NCT transcriptional regulatory complex with nctA and nctB.</text>
</comment>
<dbReference type="PROSITE" id="PS51192">
    <property type="entry name" value="HELICASE_ATP_BIND_1"/>
    <property type="match status" value="1"/>
</dbReference>
<evidence type="ECO:0000256" key="2">
    <source>
        <dbReference type="ARBA" id="ARBA00007025"/>
    </source>
</evidence>
<proteinExistence type="inferred from homology"/>
<dbReference type="InterPro" id="IPR027417">
    <property type="entry name" value="P-loop_NTPase"/>
</dbReference>
<dbReference type="Gene3D" id="3.30.530.20">
    <property type="match status" value="1"/>
</dbReference>
<dbReference type="InterPro" id="IPR022707">
    <property type="entry name" value="Mot1_central_dom"/>
</dbReference>
<evidence type="ECO:0000256" key="5">
    <source>
        <dbReference type="ARBA" id="ARBA00022801"/>
    </source>
</evidence>
<dbReference type="InterPro" id="IPR024500">
    <property type="entry name" value="DUF3074"/>
</dbReference>
<feature type="compositionally biased region" description="Low complexity" evidence="17">
    <location>
        <begin position="1973"/>
        <end position="1989"/>
    </location>
</feature>
<dbReference type="InterPro" id="IPR049730">
    <property type="entry name" value="SNF2/RAD54-like_C"/>
</dbReference>
<dbReference type="CDD" id="cd18793">
    <property type="entry name" value="SF2_C_SNF"/>
    <property type="match status" value="1"/>
</dbReference>
<feature type="compositionally biased region" description="Basic and acidic residues" evidence="17">
    <location>
        <begin position="2459"/>
        <end position="2512"/>
    </location>
</feature>
<feature type="compositionally biased region" description="Acidic residues" evidence="17">
    <location>
        <begin position="2357"/>
        <end position="2367"/>
    </location>
</feature>
<feature type="region of interest" description="Disordered" evidence="17">
    <location>
        <begin position="151"/>
        <end position="246"/>
    </location>
</feature>
<dbReference type="CDD" id="cd17999">
    <property type="entry name" value="DEXHc_Mot1"/>
    <property type="match status" value="1"/>
</dbReference>
<dbReference type="FunFam" id="3.40.50.10810:FF:000009">
    <property type="entry name" value="B-TFIID TATA-box-binding protein-associated factor 1"/>
    <property type="match status" value="1"/>
</dbReference>
<dbReference type="Pfam" id="PF00176">
    <property type="entry name" value="SNF2-rel_dom"/>
    <property type="match status" value="1"/>
</dbReference>
<feature type="compositionally biased region" description="Basic and acidic residues" evidence="17">
    <location>
        <begin position="1990"/>
        <end position="2014"/>
    </location>
</feature>
<feature type="region of interest" description="Disordered" evidence="17">
    <location>
        <begin position="1939"/>
        <end position="2028"/>
    </location>
</feature>
<evidence type="ECO:0000256" key="4">
    <source>
        <dbReference type="ARBA" id="ARBA00022741"/>
    </source>
</evidence>
<gene>
    <name evidence="20" type="ORF">NEMBOFW57_000804</name>
</gene>
<reference evidence="20" key="1">
    <citation type="submission" date="2023-02" db="EMBL/GenBank/DDBJ databases">
        <authorList>
            <person name="Palmer J.M."/>
        </authorList>
    </citation>
    <scope>NUCLEOTIDE SEQUENCE</scope>
    <source>
        <strain evidence="20">FW57</strain>
    </source>
</reference>
<evidence type="ECO:0000256" key="11">
    <source>
        <dbReference type="ARBA" id="ARBA00023242"/>
    </source>
</evidence>
<dbReference type="PROSITE" id="PS51194">
    <property type="entry name" value="HELICASE_CTER"/>
    <property type="match status" value="1"/>
</dbReference>
<keyword evidence="11" id="KW-0539">Nucleus</keyword>
<keyword evidence="10" id="KW-0804">Transcription</keyword>
<dbReference type="FunFam" id="3.40.50.300:FF:000428">
    <property type="entry name" value="TATA-binding protein-associated factor 172"/>
    <property type="match status" value="1"/>
</dbReference>
<dbReference type="InterPro" id="IPR023393">
    <property type="entry name" value="START-like_dom_sf"/>
</dbReference>
<evidence type="ECO:0000256" key="13">
    <source>
        <dbReference type="ARBA" id="ARBA00064550"/>
    </source>
</evidence>
<dbReference type="SUPFAM" id="SSF52540">
    <property type="entry name" value="P-loop containing nucleoside triphosphate hydrolases"/>
    <property type="match status" value="2"/>
</dbReference>
<dbReference type="InterPro" id="IPR044972">
    <property type="entry name" value="Mot1"/>
</dbReference>
<dbReference type="GO" id="GO:0016887">
    <property type="term" value="F:ATP hydrolysis activity"/>
    <property type="evidence" value="ECO:0007669"/>
    <property type="project" value="InterPro"/>
</dbReference>
<dbReference type="Proteomes" id="UP001197093">
    <property type="component" value="Unassembled WGS sequence"/>
</dbReference>
<organism evidence="20 21">
    <name type="scientific">Staphylotrichum longicolle</name>
    <dbReference type="NCBI Taxonomy" id="669026"/>
    <lineage>
        <taxon>Eukaryota</taxon>
        <taxon>Fungi</taxon>
        <taxon>Dikarya</taxon>
        <taxon>Ascomycota</taxon>
        <taxon>Pezizomycotina</taxon>
        <taxon>Sordariomycetes</taxon>
        <taxon>Sordariomycetidae</taxon>
        <taxon>Sordariales</taxon>
        <taxon>Chaetomiaceae</taxon>
        <taxon>Staphylotrichum</taxon>
    </lineage>
</organism>
<comment type="caution">
    <text evidence="20">The sequence shown here is derived from an EMBL/GenBank/DDBJ whole genome shotgun (WGS) entry which is preliminary data.</text>
</comment>
<feature type="compositionally biased region" description="Low complexity" evidence="17">
    <location>
        <begin position="1943"/>
        <end position="1958"/>
    </location>
</feature>
<sequence length="2580" mass="285018">MKQEWRLGEYRLGEPDTPASWLSHTCVIKNGKQGAAAKAIGKIVENAPLYDPNADDAFPSEDPIKENGFVKKEEQQDTILDQEEYFSLDALDIGAILRFGRPLLRGGTVDLALAALDPQKRLAHQKKTLNGRIGLLGRVFEDDEIPVIHEHAVSPGTPHDAAGTNGFGRQDSIANDSQSQNQDESKLSTRQLNVLKRKRKREAQKAAQGKSGFGDLTLRRTTTAGSDGFADDTPMPDADSKKNGKVSDYFSLDRPTDVDEETKVVSEFKGPILPIKSELEADESMEGAEWPYERLCEFLKVDLFDPQWETRHGAAMGLREIIRVHGAGAGRRKDKTRKENNDLSRQWLDDLACRLCGVLMLDKFTDYSSDTSVAPIRETVGQTLGSVLRHVPAESVYAIYRLLYRMVMQEDLQLEQNVWAVCHGGMVGLRYVVAVRKDLLLQDGDMIDGVIRSVMKGLGDIDDDVRSVSAATLIPMAKEFVTMRRGALDGLINIVWESLSNLGDDLSASTGKIMDLLATLCSFPEVLETMKASAAQDEERSFTLLVPRLYPFLRHTITSVRLAVLKALMTFANLGGETSQGWLNGRILRLIFQNILVERDEAALAMSRELWAALVRNLAKDPAVLADEFEPHVDALMQLALHPIGVLRHPIPMNATLFQKPSGGTYSMSGAAPATSRRSSPPEGERATKRRRKSTKVDDVPTSTQSHDVDGHMMQGDVDLVGMDVLVRSRASAAKAMGLVMSLIPASSLASYDNSILQGLTSPFASTQLSAAMVIDEYAKNCETSGAAARFVEPLQNIIDQARPSHYRDLVSFVQRVRSQSQQLINLFRDHGKVSHNKLPTLAVVVQGEPEAGPGAFSVANAEKVVSDDFDKLKKAMAPGQRLIALPQLNEARDATVSVIEEAKAAKEARDARIRAAAACALVAMKVLPKKPSPLIKAIMDSIKTEENQELQSRSAATIARLVQLFTDSGRRGPADKVVANLVKFSCVEVAETPEFPNHALKTNVILSMQKEEDRVDHPDAAKFAREARAARITRRGAKEALEILSRTFGAGLLDRVPSLQAFMEEPLLKAFSGDLPVEARDPEQTFGQEIVDAMSVIRTMTPTLHPDLHPFVLRQVPLVIKALRSDLSVFRYMAAKCMATICSVITVEGMTALVEKVLPSINNPLDLSFRQGAIEVIYILIAVMGDAILPYVIFLIVPVLGRMSDSDNEIRLIATTSFATLVKLVPLEAGIPDPPGLSEELLRGRDRERTFIAQLLDPKKVEPFQIPVAIKAELRSYQQEGVNWLNFLNKYHLHGILCDDMGLGKTLQTICIVASDHHQRAEEFAKTGAPDVRRLPSLIVCPPTLSGHWQQEIKAYAPFLSVTTYVGPPAERKAMKDMLDKTDIVITSYDVCRNDVEIIEKYNWNYVVLDEGHLIKNPKAKITMAVKRLNSNHRLILTGTPIQNNVLELWSLFDFLMPGFLGAEKVFLDRFAKPIANSRYSKASSKEQEAGALAIEALHKQVLPFLLRRLKEEVLNDLPPKILQNYYCDLSDLQLKLFEDFTKREGKKLSEQAGKEDKEAKQHIFQALQYMRKLCNSPALVMKPGHRSYEDTQKFLSKQNTSLEDPAHAPKLTALRDLLVDCGIGVEGQDSSDPLYTPIKPHRALVFCQMKEMLDMVQNTVLKSMLPSVQYLRLDGSVEANKRQDIVNKFNSDPSYDVLLLTTSVGGLGLNLTGADTVIFVEHDWNPQKDLQAMDRAHRIGQKKVVNVYRLITRGTLEEKILSLQRFKIDVASTVVNQQNAGLATMDTDQILDLFNLGDSGPNLIAEKGKENLEGREEDMVDVETGDVRQPGKKAAWLEGLGELWDNTQYEESFDLDGFLKTMHTTITTQAHQVPLTEFLLLTNHHDSRRKQQCLITAPSNPSPLSWSSDIASRDPSALTDLITSTLTKRPVLIDSIPTPTPSFSFSSTTGSHSSGRARSHTDSAVRPPPHAGSASSSSYAAGQQQQQPDRRARTQEEKETVKKLGRDWKDLKVQQAGSGNPHGIAMYKMSAKDGKGAWFARRSLHRPPSSSSSSSPDSAEGGGSGGWFDKWEIYHVSARFPGPTTPRDFVTLIIMPPEEEKGKERKGRAPRQFMVVSRPCEHPDCPPRSGFIRGTYESVELIREVPVEKPLRRVRSSIDLSREEVKGTSEGEHLSKEAVLRAAKKAMGDEIESEGEGRTVSFRLDGDGDADDTEMAIEWLMVTRSDPGGSVPRFMVEKGTPGGIINDAGRFLKWLSSQSMKDLKKPQTHRENGVDKQETKPAGESPAEESTGEVPSTTSVQDQLSNGEPESQEELSPASNSGIYGLLTSALGAATSAVASRVAAFAPASIPTDSDISDYDSDDSDVSFASAEDGTTSHPATPLANGQENLGTAAATDNHSTHSAPLGLFRDHLQHSLTRTNPSIAAISHAHPGEARARPSPPPRKARQQAPQQRRHPQLDSDNSKDKEKDDEALAKLREKHAREVARQEEKYRRELQRLAEKRAAEERKAAERRRKAAEREERADLAMELERVKAERDVARKEVEMLRERVGELQGQNTMLVARLGKEGVDVSELAVK</sequence>
<dbReference type="Gene3D" id="3.40.50.300">
    <property type="entry name" value="P-loop containing nucleotide triphosphate hydrolases"/>
    <property type="match status" value="1"/>
</dbReference>
<keyword evidence="6" id="KW-0347">Helicase</keyword>
<dbReference type="GO" id="GO:0003677">
    <property type="term" value="F:DNA binding"/>
    <property type="evidence" value="ECO:0007669"/>
    <property type="project" value="UniProtKB-KW"/>
</dbReference>
<dbReference type="SUPFAM" id="SSF55961">
    <property type="entry name" value="Bet v1-like"/>
    <property type="match status" value="1"/>
</dbReference>
<dbReference type="SMART" id="SM00490">
    <property type="entry name" value="HELICc"/>
    <property type="match status" value="1"/>
</dbReference>
<dbReference type="Gene3D" id="1.25.10.10">
    <property type="entry name" value="Leucine-rich Repeat Variant"/>
    <property type="match status" value="2"/>
</dbReference>
<dbReference type="Pfam" id="PF11274">
    <property type="entry name" value="DUF3074"/>
    <property type="match status" value="1"/>
</dbReference>
<feature type="region of interest" description="Disordered" evidence="17">
    <location>
        <begin position="2430"/>
        <end position="2525"/>
    </location>
</feature>
<name>A0AAD4F0L7_9PEZI</name>
<evidence type="ECO:0000256" key="8">
    <source>
        <dbReference type="ARBA" id="ARBA00023015"/>
    </source>
</evidence>
<evidence type="ECO:0000256" key="16">
    <source>
        <dbReference type="ARBA" id="ARBA00081329"/>
    </source>
</evidence>
<dbReference type="FunFam" id="1.25.10.10:FF:000445">
    <property type="entry name" value="Related to MOT1-transcriptional accessory protein"/>
    <property type="match status" value="1"/>
</dbReference>
<evidence type="ECO:0000256" key="17">
    <source>
        <dbReference type="SAM" id="MobiDB-lite"/>
    </source>
</evidence>
<keyword evidence="8" id="KW-0805">Transcription regulation</keyword>
<dbReference type="Gene3D" id="3.40.50.10810">
    <property type="entry name" value="Tandem AAA-ATPase domain"/>
    <property type="match status" value="1"/>
</dbReference>
<dbReference type="GO" id="GO:0005524">
    <property type="term" value="F:ATP binding"/>
    <property type="evidence" value="ECO:0007669"/>
    <property type="project" value="UniProtKB-KW"/>
</dbReference>
<dbReference type="InterPro" id="IPR000330">
    <property type="entry name" value="SNF2_N"/>
</dbReference>
<dbReference type="GO" id="GO:0005634">
    <property type="term" value="C:nucleus"/>
    <property type="evidence" value="ECO:0007669"/>
    <property type="project" value="UniProtKB-SubCell"/>
</dbReference>
<comment type="similarity">
    <text evidence="2">Belongs to the SNF2/RAD54 helicase family.</text>
</comment>
<keyword evidence="7" id="KW-0067">ATP-binding</keyword>
<keyword evidence="9" id="KW-0238">DNA-binding</keyword>
<protein>
    <recommendedName>
        <fullName evidence="14">TATA-binding protein-associated factor mot1</fullName>
    </recommendedName>
    <alternativeName>
        <fullName evidence="16">Modifier of transcription 1</fullName>
    </alternativeName>
    <alternativeName>
        <fullName evidence="15">NCT transcriptional regulatory complex subunit mot1</fullName>
    </alternativeName>
</protein>
<evidence type="ECO:0000259" key="19">
    <source>
        <dbReference type="PROSITE" id="PS51194"/>
    </source>
</evidence>
<evidence type="ECO:0000256" key="7">
    <source>
        <dbReference type="ARBA" id="ARBA00022840"/>
    </source>
</evidence>
<feature type="compositionally biased region" description="Basic and acidic residues" evidence="17">
    <location>
        <begin position="2263"/>
        <end position="2283"/>
    </location>
</feature>
<evidence type="ECO:0000256" key="3">
    <source>
        <dbReference type="ARBA" id="ARBA00022737"/>
    </source>
</evidence>
<dbReference type="InterPro" id="IPR014001">
    <property type="entry name" value="Helicase_ATP-bd"/>
</dbReference>
<feature type="region of interest" description="Disordered" evidence="17">
    <location>
        <begin position="666"/>
        <end position="713"/>
    </location>
</feature>
<evidence type="ECO:0000256" key="14">
    <source>
        <dbReference type="ARBA" id="ARBA00073046"/>
    </source>
</evidence>
<feature type="region of interest" description="Disordered" evidence="17">
    <location>
        <begin position="2045"/>
        <end position="2066"/>
    </location>
</feature>
<dbReference type="GO" id="GO:0004386">
    <property type="term" value="F:helicase activity"/>
    <property type="evidence" value="ECO:0007669"/>
    <property type="project" value="UniProtKB-KW"/>
</dbReference>
<dbReference type="InterPro" id="IPR038718">
    <property type="entry name" value="SNF2-like_sf"/>
</dbReference>
<feature type="compositionally biased region" description="Polar residues" evidence="17">
    <location>
        <begin position="172"/>
        <end position="192"/>
    </location>
</feature>
<evidence type="ECO:0000256" key="9">
    <source>
        <dbReference type="ARBA" id="ARBA00023125"/>
    </source>
</evidence>
<feature type="compositionally biased region" description="Polar residues" evidence="17">
    <location>
        <begin position="2295"/>
        <end position="2311"/>
    </location>
</feature>
<feature type="region of interest" description="Disordered" evidence="17">
    <location>
        <begin position="2352"/>
        <end position="2407"/>
    </location>
</feature>
<dbReference type="EMBL" id="JAHCVI010000001">
    <property type="protein sequence ID" value="KAG7290800.1"/>
    <property type="molecule type" value="Genomic_DNA"/>
</dbReference>
<dbReference type="FunFam" id="1.25.10.10:FF:000508">
    <property type="entry name" value="Probable helicase mot1"/>
    <property type="match status" value="1"/>
</dbReference>
<feature type="domain" description="Helicase ATP-binding" evidence="18">
    <location>
        <begin position="1287"/>
        <end position="1460"/>
    </location>
</feature>
<evidence type="ECO:0000256" key="12">
    <source>
        <dbReference type="ARBA" id="ARBA00053370"/>
    </source>
</evidence>
<evidence type="ECO:0000313" key="21">
    <source>
        <dbReference type="Proteomes" id="UP001197093"/>
    </source>
</evidence>
<evidence type="ECO:0000313" key="20">
    <source>
        <dbReference type="EMBL" id="KAG7290800.1"/>
    </source>
</evidence>
<evidence type="ECO:0000256" key="10">
    <source>
        <dbReference type="ARBA" id="ARBA00023163"/>
    </source>
</evidence>
<dbReference type="SMART" id="SM00487">
    <property type="entry name" value="DEXDc"/>
    <property type="match status" value="1"/>
</dbReference>
<evidence type="ECO:0000256" key="6">
    <source>
        <dbReference type="ARBA" id="ARBA00022806"/>
    </source>
</evidence>
<dbReference type="SUPFAM" id="SSF48371">
    <property type="entry name" value="ARM repeat"/>
    <property type="match status" value="1"/>
</dbReference>
<dbReference type="Pfam" id="PF12054">
    <property type="entry name" value="DUF3535"/>
    <property type="match status" value="1"/>
</dbReference>
<keyword evidence="3" id="KW-0677">Repeat</keyword>
<dbReference type="InterPro" id="IPR044078">
    <property type="entry name" value="Mot1_ATP-bd"/>
</dbReference>
<keyword evidence="4" id="KW-0547">Nucleotide-binding</keyword>
<feature type="domain" description="Helicase C-terminal" evidence="19">
    <location>
        <begin position="1632"/>
        <end position="1783"/>
    </location>
</feature>
<dbReference type="InterPro" id="IPR016024">
    <property type="entry name" value="ARM-type_fold"/>
</dbReference>
<accession>A0AAD4F0L7</accession>
<dbReference type="Pfam" id="PF00271">
    <property type="entry name" value="Helicase_C"/>
    <property type="match status" value="1"/>
</dbReference>
<dbReference type="InterPro" id="IPR001650">
    <property type="entry name" value="Helicase_C-like"/>
</dbReference>
<evidence type="ECO:0000256" key="1">
    <source>
        <dbReference type="ARBA" id="ARBA00004123"/>
    </source>
</evidence>